<feature type="region of interest" description="Disordered" evidence="1">
    <location>
        <begin position="155"/>
        <end position="179"/>
    </location>
</feature>
<dbReference type="KEGG" id="pez:HWQ56_06245"/>
<dbReference type="AlphaFoldDB" id="A0A7D5GZ92"/>
<evidence type="ECO:0000313" key="2">
    <source>
        <dbReference type="EMBL" id="QKZ03407.1"/>
    </source>
</evidence>
<name>A0A7D5GZ92_9PSED</name>
<evidence type="ECO:0000256" key="1">
    <source>
        <dbReference type="SAM" id="MobiDB-lite"/>
    </source>
</evidence>
<accession>A0A7D5GZ92</accession>
<protein>
    <submittedName>
        <fullName evidence="2">Uncharacterized protein</fullName>
    </submittedName>
</protein>
<reference evidence="2 3" key="1">
    <citation type="submission" date="2020-06" db="EMBL/GenBank/DDBJ databases">
        <title>Pseudomonas eucalypticola sp. nov., an endophyte of Eucalyptus dunnii leaves with biocontrol ability of eucalyptus leaf blight.</title>
        <authorList>
            <person name="Liu Y."/>
            <person name="Song Z."/>
            <person name="Zeng H."/>
            <person name="Lu M."/>
            <person name="Wang X."/>
            <person name="Lian X."/>
            <person name="Zhang Q."/>
        </authorList>
    </citation>
    <scope>NUCLEOTIDE SEQUENCE [LARGE SCALE GENOMIC DNA]</scope>
    <source>
        <strain evidence="2 3">NP-1</strain>
    </source>
</reference>
<dbReference type="RefSeq" id="WP_158155711.1">
    <property type="nucleotide sequence ID" value="NZ_CP056030.1"/>
</dbReference>
<proteinExistence type="predicted"/>
<sequence length="179" mass="19251">MGLFEIVFRGELVAGAQLALVKANLAKLFQADSTRIDALFGGRRLVLKSDLDAQAAEKYRATLERAGIVVTVEPVPVQVEEIEMAPPPDAPGFQRRPPNKLEQPWVPRDCYMAAFVEVQAPAYDIAEVGADLQARKPAVQAPKVNLAQFSLAPAGSDMGQARGPASPPVPDTSHLKLMP</sequence>
<keyword evidence="3" id="KW-1185">Reference proteome</keyword>
<gene>
    <name evidence="2" type="ORF">HWQ56_06245</name>
</gene>
<dbReference type="Proteomes" id="UP000509568">
    <property type="component" value="Chromosome"/>
</dbReference>
<dbReference type="EMBL" id="CP056030">
    <property type="protein sequence ID" value="QKZ03407.1"/>
    <property type="molecule type" value="Genomic_DNA"/>
</dbReference>
<organism evidence="2 3">
    <name type="scientific">Pseudomonas eucalypticola</name>
    <dbReference type="NCBI Taxonomy" id="2599595"/>
    <lineage>
        <taxon>Bacteria</taxon>
        <taxon>Pseudomonadati</taxon>
        <taxon>Pseudomonadota</taxon>
        <taxon>Gammaproteobacteria</taxon>
        <taxon>Pseudomonadales</taxon>
        <taxon>Pseudomonadaceae</taxon>
        <taxon>Pseudomonas</taxon>
    </lineage>
</organism>
<evidence type="ECO:0000313" key="3">
    <source>
        <dbReference type="Proteomes" id="UP000509568"/>
    </source>
</evidence>